<dbReference type="InterPro" id="IPR006195">
    <property type="entry name" value="aa-tRNA-synth_II"/>
</dbReference>
<dbReference type="Gene3D" id="3.30.980.10">
    <property type="entry name" value="Threonyl-trna Synthetase, Chain A, domain 2"/>
    <property type="match status" value="1"/>
</dbReference>
<dbReference type="InterPro" id="IPR002314">
    <property type="entry name" value="aa-tRNA-synt_IIb"/>
</dbReference>
<keyword evidence="8 13" id="KW-0067">ATP-binding</keyword>
<keyword evidence="4 13" id="KW-0436">Ligase</keyword>
<dbReference type="InterPro" id="IPR002320">
    <property type="entry name" value="Thr-tRNA-ligase_IIa"/>
</dbReference>
<dbReference type="CDD" id="cd00860">
    <property type="entry name" value="ThrRS_anticodon"/>
    <property type="match status" value="1"/>
</dbReference>
<dbReference type="InterPro" id="IPR012947">
    <property type="entry name" value="tRNA_SAD"/>
</dbReference>
<accession>A0ABV4WYG7</accession>
<evidence type="ECO:0000313" key="15">
    <source>
        <dbReference type="EMBL" id="MFB2875560.1"/>
    </source>
</evidence>
<keyword evidence="6 13" id="KW-0547">Nucleotide-binding</keyword>
<dbReference type="Gene3D" id="3.40.50.800">
    <property type="entry name" value="Anticodon-binding domain"/>
    <property type="match status" value="1"/>
</dbReference>
<dbReference type="PRINTS" id="PR01047">
    <property type="entry name" value="TRNASYNTHTHR"/>
</dbReference>
<feature type="binding site" evidence="13">
    <location>
        <position position="495"/>
    </location>
    <ligand>
        <name>Zn(2+)</name>
        <dbReference type="ChEBI" id="CHEBI:29105"/>
        <note>catalytic</note>
    </ligand>
</feature>
<keyword evidence="7 13" id="KW-0862">Zinc</keyword>
<dbReference type="CDD" id="cd00771">
    <property type="entry name" value="ThrRS_core"/>
    <property type="match status" value="1"/>
</dbReference>
<keyword evidence="3 13" id="KW-0820">tRNA-binding</keyword>
<dbReference type="InterPro" id="IPR018163">
    <property type="entry name" value="Thr/Ala-tRNA-synth_IIc_edit"/>
</dbReference>
<comment type="caution">
    <text evidence="13">Lacks conserved residue(s) required for the propagation of feature annotation.</text>
</comment>
<dbReference type="PANTHER" id="PTHR11451:SF44">
    <property type="entry name" value="THREONINE--TRNA LIGASE, CHLOROPLASTIC_MITOCHONDRIAL 2"/>
    <property type="match status" value="1"/>
</dbReference>
<dbReference type="Proteomes" id="UP001576774">
    <property type="component" value="Unassembled WGS sequence"/>
</dbReference>
<comment type="caution">
    <text evidence="15">The sequence shown here is derived from an EMBL/GenBank/DDBJ whole genome shotgun (WGS) entry which is preliminary data.</text>
</comment>
<feature type="binding site" evidence="13">
    <location>
        <position position="318"/>
    </location>
    <ligand>
        <name>Zn(2+)</name>
        <dbReference type="ChEBI" id="CHEBI:29105"/>
        <note>catalytic</note>
    </ligand>
</feature>
<dbReference type="SMART" id="SM00863">
    <property type="entry name" value="tRNA_SAD"/>
    <property type="match status" value="1"/>
</dbReference>
<evidence type="ECO:0000256" key="1">
    <source>
        <dbReference type="ARBA" id="ARBA00008226"/>
    </source>
</evidence>
<keyword evidence="16" id="KW-1185">Reference proteome</keyword>
<comment type="subunit">
    <text evidence="13">Homodimer.</text>
</comment>
<dbReference type="EMBL" id="JBHFNQ010000013">
    <property type="protein sequence ID" value="MFB2875560.1"/>
    <property type="molecule type" value="Genomic_DNA"/>
</dbReference>
<feature type="binding site" evidence="13">
    <location>
        <position position="369"/>
    </location>
    <ligand>
        <name>Zn(2+)</name>
        <dbReference type="ChEBI" id="CHEBI:29105"/>
        <note>catalytic</note>
    </ligand>
</feature>
<evidence type="ECO:0000256" key="13">
    <source>
        <dbReference type="HAMAP-Rule" id="MF_00184"/>
    </source>
</evidence>
<dbReference type="SUPFAM" id="SSF52954">
    <property type="entry name" value="Class II aaRS ABD-related"/>
    <property type="match status" value="1"/>
</dbReference>
<evidence type="ECO:0000256" key="2">
    <source>
        <dbReference type="ARBA" id="ARBA00022490"/>
    </source>
</evidence>
<keyword evidence="10 13" id="KW-0648">Protein biosynthesis</keyword>
<dbReference type="NCBIfam" id="TIGR00418">
    <property type="entry name" value="thrS"/>
    <property type="match status" value="1"/>
</dbReference>
<dbReference type="GO" id="GO:0004829">
    <property type="term" value="F:threonine-tRNA ligase activity"/>
    <property type="evidence" value="ECO:0007669"/>
    <property type="project" value="UniProtKB-EC"/>
</dbReference>
<dbReference type="SUPFAM" id="SSF55186">
    <property type="entry name" value="ThrRS/AlaRS common domain"/>
    <property type="match status" value="1"/>
</dbReference>
<comment type="catalytic activity">
    <reaction evidence="12 13">
        <text>tRNA(Thr) + L-threonine + ATP = L-threonyl-tRNA(Thr) + AMP + diphosphate + H(+)</text>
        <dbReference type="Rhea" id="RHEA:24624"/>
        <dbReference type="Rhea" id="RHEA-COMP:9670"/>
        <dbReference type="Rhea" id="RHEA-COMP:9704"/>
        <dbReference type="ChEBI" id="CHEBI:15378"/>
        <dbReference type="ChEBI" id="CHEBI:30616"/>
        <dbReference type="ChEBI" id="CHEBI:33019"/>
        <dbReference type="ChEBI" id="CHEBI:57926"/>
        <dbReference type="ChEBI" id="CHEBI:78442"/>
        <dbReference type="ChEBI" id="CHEBI:78534"/>
        <dbReference type="ChEBI" id="CHEBI:456215"/>
        <dbReference type="EC" id="6.1.1.3"/>
    </reaction>
</comment>
<comment type="subcellular location">
    <subcellularLocation>
        <location evidence="13">Cytoplasm</location>
    </subcellularLocation>
</comment>
<dbReference type="InterPro" id="IPR033728">
    <property type="entry name" value="ThrRS_core"/>
</dbReference>
<dbReference type="SUPFAM" id="SSF55681">
    <property type="entry name" value="Class II aaRS and biotin synthetases"/>
    <property type="match status" value="1"/>
</dbReference>
<reference evidence="15 16" key="1">
    <citation type="submission" date="2024-09" db="EMBL/GenBank/DDBJ databases">
        <title>Floridaenema gen nov. (Aerosakkonemataceae, Aerosakkonematales ord. nov., Cyanobacteria) from benthic tropical and subtropical fresh waters, with the description of four new species.</title>
        <authorList>
            <person name="Moretto J.A."/>
            <person name="Berthold D.E."/>
            <person name="Lefler F.W."/>
            <person name="Huang I.-S."/>
            <person name="Laughinghouse H. IV."/>
        </authorList>
    </citation>
    <scope>NUCLEOTIDE SEQUENCE [LARGE SCALE GENOMIC DNA]</scope>
    <source>
        <strain evidence="15 16">BLCC-F46</strain>
    </source>
</reference>
<keyword evidence="5 13" id="KW-0479">Metal-binding</keyword>
<gene>
    <name evidence="13 15" type="primary">thrS</name>
    <name evidence="15" type="ORF">ACE1CC_01575</name>
</gene>
<evidence type="ECO:0000259" key="14">
    <source>
        <dbReference type="PROSITE" id="PS50862"/>
    </source>
</evidence>
<evidence type="ECO:0000313" key="16">
    <source>
        <dbReference type="Proteomes" id="UP001576774"/>
    </source>
</evidence>
<dbReference type="Gene3D" id="3.30.930.10">
    <property type="entry name" value="Bira Bifunctional Protein, Domain 2"/>
    <property type="match status" value="1"/>
</dbReference>
<evidence type="ECO:0000256" key="5">
    <source>
        <dbReference type="ARBA" id="ARBA00022723"/>
    </source>
</evidence>
<comment type="cofactor">
    <cofactor evidence="13">
        <name>Zn(2+)</name>
        <dbReference type="ChEBI" id="CHEBI:29105"/>
    </cofactor>
    <text evidence="13">Binds 1 zinc ion per subunit.</text>
</comment>
<proteinExistence type="inferred from homology"/>
<dbReference type="EC" id="6.1.1.3" evidence="13"/>
<organism evidence="15 16">
    <name type="scientific">Floridaenema aerugineum BLCC-F46</name>
    <dbReference type="NCBI Taxonomy" id="3153654"/>
    <lineage>
        <taxon>Bacteria</taxon>
        <taxon>Bacillati</taxon>
        <taxon>Cyanobacteriota</taxon>
        <taxon>Cyanophyceae</taxon>
        <taxon>Oscillatoriophycideae</taxon>
        <taxon>Aerosakkonematales</taxon>
        <taxon>Aerosakkonemataceae</taxon>
        <taxon>Floridanema</taxon>
        <taxon>Floridanema aerugineum</taxon>
    </lineage>
</organism>
<keyword evidence="9 13" id="KW-0694">RNA-binding</keyword>
<dbReference type="HAMAP" id="MF_00184">
    <property type="entry name" value="Thr_tRNA_synth"/>
    <property type="match status" value="1"/>
</dbReference>
<evidence type="ECO:0000256" key="9">
    <source>
        <dbReference type="ARBA" id="ARBA00022884"/>
    </source>
</evidence>
<dbReference type="PANTHER" id="PTHR11451">
    <property type="entry name" value="THREONINE-TRNA LIGASE"/>
    <property type="match status" value="1"/>
</dbReference>
<feature type="domain" description="Aminoacyl-transfer RNA synthetases class-II family profile" evidence="14">
    <location>
        <begin position="225"/>
        <end position="530"/>
    </location>
</feature>
<evidence type="ECO:0000256" key="3">
    <source>
        <dbReference type="ARBA" id="ARBA00022555"/>
    </source>
</evidence>
<name>A0ABV4WYG7_9CYAN</name>
<evidence type="ECO:0000256" key="6">
    <source>
        <dbReference type="ARBA" id="ARBA00022741"/>
    </source>
</evidence>
<dbReference type="InterPro" id="IPR045864">
    <property type="entry name" value="aa-tRNA-synth_II/BPL/LPL"/>
</dbReference>
<evidence type="ECO:0000256" key="11">
    <source>
        <dbReference type="ARBA" id="ARBA00023146"/>
    </source>
</evidence>
<dbReference type="Gene3D" id="3.30.54.20">
    <property type="match status" value="1"/>
</dbReference>
<dbReference type="Pfam" id="PF00587">
    <property type="entry name" value="tRNA-synt_2b"/>
    <property type="match status" value="1"/>
</dbReference>
<dbReference type="Pfam" id="PF03129">
    <property type="entry name" value="HGTP_anticodon"/>
    <property type="match status" value="1"/>
</dbReference>
<keyword evidence="11 13" id="KW-0030">Aminoacyl-tRNA synthetase</keyword>
<dbReference type="Pfam" id="PF07973">
    <property type="entry name" value="tRNA_SAD"/>
    <property type="match status" value="1"/>
</dbReference>
<protein>
    <recommendedName>
        <fullName evidence="13">Threonine--tRNA ligase</fullName>
        <ecNumber evidence="13">6.1.1.3</ecNumber>
    </recommendedName>
    <alternativeName>
        <fullName evidence="13">Threonyl-tRNA synthetase</fullName>
        <shortName evidence="13">ThrRS</shortName>
    </alternativeName>
</protein>
<comment type="similarity">
    <text evidence="1 13">Belongs to the class-II aminoacyl-tRNA synthetase family.</text>
</comment>
<evidence type="ECO:0000256" key="4">
    <source>
        <dbReference type="ARBA" id="ARBA00022598"/>
    </source>
</evidence>
<keyword evidence="2 13" id="KW-0963">Cytoplasm</keyword>
<evidence type="ECO:0000256" key="8">
    <source>
        <dbReference type="ARBA" id="ARBA00022840"/>
    </source>
</evidence>
<dbReference type="InterPro" id="IPR047246">
    <property type="entry name" value="ThrRS_anticodon"/>
</dbReference>
<evidence type="ECO:0000256" key="10">
    <source>
        <dbReference type="ARBA" id="ARBA00022917"/>
    </source>
</evidence>
<dbReference type="InterPro" id="IPR036621">
    <property type="entry name" value="Anticodon-bd_dom_sf"/>
</dbReference>
<evidence type="ECO:0000256" key="7">
    <source>
        <dbReference type="ARBA" id="ARBA00022833"/>
    </source>
</evidence>
<dbReference type="InterPro" id="IPR004154">
    <property type="entry name" value="Anticodon-bd"/>
</dbReference>
<sequence length="622" mass="71637">MVSQINQATSEESVLQSDPQKLRRIRHTCAHVLAMAVQKLFPETKVTIGPWTDSGFYYDFDRQEPFTPEDLTQIEAEMKKIIKANLPIIREEVNREQIQAEIEQLNEPYKLEILNSIPETETITRYFIGCPDVGRGTIHPEVKPSLIEPVTIPAEEFWWDLCAGPHLNYTGEINPDAFALESVAGAYWRGDETKAQLQRIYGTAWETAAELKTYLQQKEEAKKRDHRKLGQELDLFSIQEDAGGGLVFWHPKGSRMRLLIEDYWRKAHLDSGYELLYTPHIANLELWKTSGHYDFYRENMFDRMEIEAQAYQLKPMNCPFHVLTYQNNLHSYRELPIRWAELGTVYRYERSGVLHGLMRVRGFTQDDAHIFCLPEQVSEEILGVLNLTEKILSDFGFTEYEINLSTRPSKSVGDDAVWELATEALIKALNTKGWNYVTDEGGGAFYGPKIDIKIKDAIGRLWQCSTIQVDFNLPERFDMEYVAADGSRQRPIMIHRAIFGSLERFFGILIENYAGDFPLWLAPVQVKLLPVSDRQLHYTESIAQSLKQQGFRVEIDRTGERLGKQIRTCELQKIPVFVVIGQRELDNKNLSVRTRQTGDLGTMTLDNLIDRMEKAIAEKSSI</sequence>
<dbReference type="PROSITE" id="PS50862">
    <property type="entry name" value="AA_TRNA_LIGASE_II"/>
    <property type="match status" value="1"/>
</dbReference>
<evidence type="ECO:0000256" key="12">
    <source>
        <dbReference type="ARBA" id="ARBA00049515"/>
    </source>
</evidence>
<dbReference type="RefSeq" id="WP_413268777.1">
    <property type="nucleotide sequence ID" value="NZ_JBHFNQ010000013.1"/>
</dbReference>